<name>A0A816YE36_BRANA</name>
<keyword evidence="3" id="KW-1185">Reference proteome</keyword>
<sequence length="106" mass="12608">MQLMTRTMFSFITTIKYGLLSWIRRELSCKSEILPDKSDSGLSQLISLRFDFTKSQILLLDRFFLQLYMHYVSFLTMVGTCNTHLCGFFLLQHSIVEPWEFRLRLI</sequence>
<dbReference type="Proteomes" id="UP001295469">
    <property type="component" value="Chromosome A07"/>
</dbReference>
<proteinExistence type="predicted"/>
<dbReference type="EMBL" id="JAGKQM010000007">
    <property type="protein sequence ID" value="KAH0917794.1"/>
    <property type="molecule type" value="Genomic_DNA"/>
</dbReference>
<evidence type="ECO:0000313" key="3">
    <source>
        <dbReference type="Proteomes" id="UP000824890"/>
    </source>
</evidence>
<evidence type="ECO:0000313" key="2">
    <source>
        <dbReference type="EMBL" id="KAH0917794.1"/>
    </source>
</evidence>
<reference evidence="1" key="1">
    <citation type="submission" date="2021-01" db="EMBL/GenBank/DDBJ databases">
        <authorList>
            <consortium name="Genoscope - CEA"/>
            <person name="William W."/>
        </authorList>
    </citation>
    <scope>NUCLEOTIDE SEQUENCE</scope>
</reference>
<accession>A0A816YE36</accession>
<dbReference type="Proteomes" id="UP000824890">
    <property type="component" value="Unassembled WGS sequence"/>
</dbReference>
<gene>
    <name evidence="1" type="ORF">DARMORV10_A07P09120.1</name>
    <name evidence="2" type="ORF">HID58_025454</name>
</gene>
<dbReference type="AlphaFoldDB" id="A0A816YE36"/>
<evidence type="ECO:0000313" key="1">
    <source>
        <dbReference type="EMBL" id="CAF2159149.1"/>
    </source>
</evidence>
<dbReference type="Gramene" id="CDX77526">
    <property type="protein sequence ID" value="CDX77526"/>
    <property type="gene ID" value="GSBRNA2T00128413001"/>
</dbReference>
<reference evidence="2 3" key="2">
    <citation type="submission" date="2021-05" db="EMBL/GenBank/DDBJ databases">
        <title>Genome Assembly of Synthetic Allotetraploid Brassica napus Reveals Homoeologous Exchanges between Subgenomes.</title>
        <authorList>
            <person name="Davis J.T."/>
        </authorList>
    </citation>
    <scope>NUCLEOTIDE SEQUENCE [LARGE SCALE GENOMIC DNA]</scope>
    <source>
        <strain evidence="3">cv. Da-Ae</strain>
        <tissue evidence="2">Seedling</tissue>
    </source>
</reference>
<organism evidence="1">
    <name type="scientific">Brassica napus</name>
    <name type="common">Rape</name>
    <dbReference type="NCBI Taxonomy" id="3708"/>
    <lineage>
        <taxon>Eukaryota</taxon>
        <taxon>Viridiplantae</taxon>
        <taxon>Streptophyta</taxon>
        <taxon>Embryophyta</taxon>
        <taxon>Tracheophyta</taxon>
        <taxon>Spermatophyta</taxon>
        <taxon>Magnoliopsida</taxon>
        <taxon>eudicotyledons</taxon>
        <taxon>Gunneridae</taxon>
        <taxon>Pentapetalae</taxon>
        <taxon>rosids</taxon>
        <taxon>malvids</taxon>
        <taxon>Brassicales</taxon>
        <taxon>Brassicaceae</taxon>
        <taxon>Brassiceae</taxon>
        <taxon>Brassica</taxon>
    </lineage>
</organism>
<protein>
    <submittedName>
        <fullName evidence="1">(rape) hypothetical protein</fullName>
    </submittedName>
</protein>
<dbReference type="EMBL" id="HG994361">
    <property type="protein sequence ID" value="CAF2159149.1"/>
    <property type="molecule type" value="Genomic_DNA"/>
</dbReference>